<gene>
    <name evidence="1" type="ORF">BSTOLATCC_MIC45547</name>
</gene>
<proteinExistence type="predicted"/>
<evidence type="ECO:0000313" key="1">
    <source>
        <dbReference type="EMBL" id="CAG9328089.1"/>
    </source>
</evidence>
<accession>A0AAU9JXF1</accession>
<keyword evidence="2" id="KW-1185">Reference proteome</keyword>
<organism evidence="1 2">
    <name type="scientific">Blepharisma stoltei</name>
    <dbReference type="NCBI Taxonomy" id="1481888"/>
    <lineage>
        <taxon>Eukaryota</taxon>
        <taxon>Sar</taxon>
        <taxon>Alveolata</taxon>
        <taxon>Ciliophora</taxon>
        <taxon>Postciliodesmatophora</taxon>
        <taxon>Heterotrichea</taxon>
        <taxon>Heterotrichida</taxon>
        <taxon>Blepharismidae</taxon>
        <taxon>Blepharisma</taxon>
    </lineage>
</organism>
<name>A0AAU9JXF1_9CILI</name>
<dbReference type="AlphaFoldDB" id="A0AAU9JXF1"/>
<comment type="caution">
    <text evidence="1">The sequence shown here is derived from an EMBL/GenBank/DDBJ whole genome shotgun (WGS) entry which is preliminary data.</text>
</comment>
<evidence type="ECO:0000313" key="2">
    <source>
        <dbReference type="Proteomes" id="UP001162131"/>
    </source>
</evidence>
<protein>
    <submittedName>
        <fullName evidence="1">Uncharacterized protein</fullName>
    </submittedName>
</protein>
<dbReference type="EMBL" id="CAJZBQ010000045">
    <property type="protein sequence ID" value="CAG9328089.1"/>
    <property type="molecule type" value="Genomic_DNA"/>
</dbReference>
<dbReference type="Proteomes" id="UP001162131">
    <property type="component" value="Unassembled WGS sequence"/>
</dbReference>
<sequence>MGSSFTKTILCNCDKKANDEKKSEISHDKECQQQSFESTIKEEITEFDHSSGGVSPIERDFKGFLLDEANGNGFKESGFSFELGGKLNWIEKEIIKERYRRKNSRREQNYKTLPINNDITFIGRKKPRSPTNLEPIHIEMSLAELADKKNDQSLYKTSDFVEMRSHLRTPSLMHFSTLETPSMHHRSFSSNLSEKSINLVERIRSEASSSMNYNASYDISQM</sequence>
<reference evidence="1" key="1">
    <citation type="submission" date="2021-09" db="EMBL/GenBank/DDBJ databases">
        <authorList>
            <consortium name="AG Swart"/>
            <person name="Singh M."/>
            <person name="Singh A."/>
            <person name="Seah K."/>
            <person name="Emmerich C."/>
        </authorList>
    </citation>
    <scope>NUCLEOTIDE SEQUENCE</scope>
    <source>
        <strain evidence="1">ATCC30299</strain>
    </source>
</reference>